<evidence type="ECO:0000256" key="3">
    <source>
        <dbReference type="ARBA" id="ARBA00023134"/>
    </source>
</evidence>
<dbReference type="GO" id="GO:0008333">
    <property type="term" value="P:endosome to lysosome transport"/>
    <property type="evidence" value="ECO:0007669"/>
    <property type="project" value="TreeGrafter"/>
</dbReference>
<keyword evidence="5" id="KW-1185">Reference proteome</keyword>
<dbReference type="InParanoid" id="A0A0G4EHJ4"/>
<dbReference type="GO" id="GO:0005770">
    <property type="term" value="C:late endosome"/>
    <property type="evidence" value="ECO:0007669"/>
    <property type="project" value="TreeGrafter"/>
</dbReference>
<dbReference type="PANTHER" id="PTHR47981:SF20">
    <property type="entry name" value="RAS-RELATED PROTEIN RAB-7A"/>
    <property type="match status" value="1"/>
</dbReference>
<dbReference type="CDD" id="cd00882">
    <property type="entry name" value="Ras_like_GTPase"/>
    <property type="match status" value="1"/>
</dbReference>
<dbReference type="GO" id="GO:0045335">
    <property type="term" value="C:phagocytic vesicle"/>
    <property type="evidence" value="ECO:0007669"/>
    <property type="project" value="TreeGrafter"/>
</dbReference>
<dbReference type="GO" id="GO:0005525">
    <property type="term" value="F:GTP binding"/>
    <property type="evidence" value="ECO:0007669"/>
    <property type="project" value="UniProtKB-KW"/>
</dbReference>
<dbReference type="Gene3D" id="3.40.50.300">
    <property type="entry name" value="P-loop containing nucleotide triphosphate hydrolases"/>
    <property type="match status" value="1"/>
</dbReference>
<dbReference type="InterPro" id="IPR027417">
    <property type="entry name" value="P-loop_NTPase"/>
</dbReference>
<keyword evidence="2" id="KW-0547">Nucleotide-binding</keyword>
<evidence type="ECO:0000256" key="2">
    <source>
        <dbReference type="ARBA" id="ARBA00022741"/>
    </source>
</evidence>
<dbReference type="Proteomes" id="UP000041254">
    <property type="component" value="Unassembled WGS sequence"/>
</dbReference>
<dbReference type="STRING" id="1169540.A0A0G4EHJ4"/>
<reference evidence="4 5" key="1">
    <citation type="submission" date="2014-11" db="EMBL/GenBank/DDBJ databases">
        <authorList>
            <person name="Zhu J."/>
            <person name="Qi W."/>
            <person name="Song R."/>
        </authorList>
    </citation>
    <scope>NUCLEOTIDE SEQUENCE [LARGE SCALE GENOMIC DNA]</scope>
</reference>
<protein>
    <submittedName>
        <fullName evidence="4">Uncharacterized protein</fullName>
    </submittedName>
</protein>
<dbReference type="GO" id="GO:0090385">
    <property type="term" value="P:phagosome-lysosome fusion"/>
    <property type="evidence" value="ECO:0007669"/>
    <property type="project" value="TreeGrafter"/>
</dbReference>
<accession>A0A0G4EHJ4</accession>
<organism evidence="4 5">
    <name type="scientific">Vitrella brassicaformis (strain CCMP3155)</name>
    <dbReference type="NCBI Taxonomy" id="1169540"/>
    <lineage>
        <taxon>Eukaryota</taxon>
        <taxon>Sar</taxon>
        <taxon>Alveolata</taxon>
        <taxon>Colpodellida</taxon>
        <taxon>Vitrellaceae</taxon>
        <taxon>Vitrella</taxon>
    </lineage>
</organism>
<dbReference type="Pfam" id="PF08477">
    <property type="entry name" value="Roc"/>
    <property type="match status" value="1"/>
</dbReference>
<dbReference type="AlphaFoldDB" id="A0A0G4EHJ4"/>
<keyword evidence="3" id="KW-0342">GTP-binding</keyword>
<dbReference type="VEuPathDB" id="CryptoDB:Vbra_11920"/>
<dbReference type="EMBL" id="CDMY01000227">
    <property type="protein sequence ID" value="CEL95490.1"/>
    <property type="molecule type" value="Genomic_DNA"/>
</dbReference>
<sequence length="237" mass="27258">MFLKRFFPAKPKHQDFDAPEDLKVKCALVGNAKSGKTAVFKRYLINEFDDEYIHTEKAQLGSRVCLINEPLLATLTVELWDTPEVIEDPNQIHRVFSDAHVLVICVDVLSGGVVDFVNAWIENELVQYYVKENQPIICALITKCDFCAPSQLESLAVELDELVRDPNKSLDLWVAVSAKDKSNLEGQTDIFKRLSRMILMRIVEERHRLRHQVSYDANRGDFELLHQALFKKKSTRK</sequence>
<name>A0A0G4EHJ4_VITBC</name>
<proteinExistence type="inferred from homology"/>
<dbReference type="PANTHER" id="PTHR47981">
    <property type="entry name" value="RAB FAMILY"/>
    <property type="match status" value="1"/>
</dbReference>
<dbReference type="SUPFAM" id="SSF52540">
    <property type="entry name" value="P-loop containing nucleoside triphosphate hydrolases"/>
    <property type="match status" value="1"/>
</dbReference>
<dbReference type="OrthoDB" id="6056409at2759"/>
<gene>
    <name evidence="4" type="ORF">Vbra_11920</name>
</gene>
<dbReference type="PhylomeDB" id="A0A0G4EHJ4"/>
<evidence type="ECO:0000313" key="4">
    <source>
        <dbReference type="EMBL" id="CEL95490.1"/>
    </source>
</evidence>
<evidence type="ECO:0000313" key="5">
    <source>
        <dbReference type="Proteomes" id="UP000041254"/>
    </source>
</evidence>
<evidence type="ECO:0000256" key="1">
    <source>
        <dbReference type="ARBA" id="ARBA00006270"/>
    </source>
</evidence>
<comment type="similarity">
    <text evidence="1">Belongs to the small GTPase superfamily. Rab family.</text>
</comment>
<dbReference type="GO" id="GO:0005764">
    <property type="term" value="C:lysosome"/>
    <property type="evidence" value="ECO:0007669"/>
    <property type="project" value="TreeGrafter"/>
</dbReference>